<evidence type="ECO:0000259" key="3">
    <source>
        <dbReference type="Pfam" id="PF03981"/>
    </source>
</evidence>
<gene>
    <name evidence="4" type="ORF">KAJ83_02120</name>
</gene>
<reference evidence="4" key="1">
    <citation type="submission" date="2021-04" db="EMBL/GenBank/DDBJ databases">
        <authorList>
            <person name="Zhang D.-C."/>
        </authorList>
    </citation>
    <scope>NUCLEOTIDE SEQUENCE</scope>
    <source>
        <strain evidence="4">CGMCC 1.15697</strain>
    </source>
</reference>
<proteinExistence type="inferred from homology"/>
<organism evidence="4 5">
    <name type="scientific">Marivibrio halodurans</name>
    <dbReference type="NCBI Taxonomy" id="2039722"/>
    <lineage>
        <taxon>Bacteria</taxon>
        <taxon>Pseudomonadati</taxon>
        <taxon>Pseudomonadota</taxon>
        <taxon>Alphaproteobacteria</taxon>
        <taxon>Rhodospirillales</taxon>
        <taxon>Rhodospirillaceae</taxon>
        <taxon>Marivibrio</taxon>
    </lineage>
</organism>
<evidence type="ECO:0000256" key="1">
    <source>
        <dbReference type="ARBA" id="ARBA00006407"/>
    </source>
</evidence>
<protein>
    <submittedName>
        <fullName evidence="4">Ubiquinol-cytochrome C chaperone</fullName>
    </submittedName>
</protein>
<dbReference type="EMBL" id="JAGMWN010000001">
    <property type="protein sequence ID" value="MBP5855787.1"/>
    <property type="molecule type" value="Genomic_DNA"/>
</dbReference>
<evidence type="ECO:0000313" key="5">
    <source>
        <dbReference type="Proteomes" id="UP000672602"/>
    </source>
</evidence>
<accession>A0A8J7S556</accession>
<dbReference type="InterPro" id="IPR021150">
    <property type="entry name" value="Ubiq_cyt_c_chap"/>
</dbReference>
<evidence type="ECO:0000256" key="2">
    <source>
        <dbReference type="ARBA" id="ARBA00006436"/>
    </source>
</evidence>
<dbReference type="Proteomes" id="UP000672602">
    <property type="component" value="Unassembled WGS sequence"/>
</dbReference>
<dbReference type="InterPro" id="IPR007129">
    <property type="entry name" value="Ubiqinol_cyt_c_chaperone_CPB3"/>
</dbReference>
<dbReference type="PIRSF" id="PIRSF032079">
    <property type="entry name" value="UCP032079"/>
    <property type="match status" value="1"/>
</dbReference>
<keyword evidence="5" id="KW-1185">Reference proteome</keyword>
<dbReference type="PANTHER" id="PTHR12184">
    <property type="entry name" value="UBIQUINOL-CYTOCHROME C REDUCTASE COMPLEX ASSEMBLY FACTOR 1 FAMILY MEMBER"/>
    <property type="match status" value="1"/>
</dbReference>
<dbReference type="AlphaFoldDB" id="A0A8J7S556"/>
<comment type="caution">
    <text evidence="4">The sequence shown here is derived from an EMBL/GenBank/DDBJ whole genome shotgun (WGS) entry which is preliminary data.</text>
</comment>
<sequence length="204" mass="22190">MKPIIDFFRSGPEKRAAADLYDSVVAAARRPALYETGGVADTVDGRFDMIALHAFLLFRRMSGAPGWQAVGDELANHIMKDMDRSLREMGVGDMSVGKKMKKLAQAFYGRLDAYWGALKADRPDALEEVLVRNVYRDPDMDEARRARAAACLATYCRAQMDHLANEPTAAILAGRVGFADADAVLPGAGAGTVPDKPDRKEAAE</sequence>
<name>A0A8J7S556_9PROT</name>
<dbReference type="Pfam" id="PF03981">
    <property type="entry name" value="Ubiq_cyt_C_chap"/>
    <property type="match status" value="1"/>
</dbReference>
<dbReference type="PANTHER" id="PTHR12184:SF1">
    <property type="entry name" value="UBIQUINOL-CYTOCHROME-C REDUCTASE COMPLEX ASSEMBLY FACTOR 1"/>
    <property type="match status" value="1"/>
</dbReference>
<evidence type="ECO:0000313" key="4">
    <source>
        <dbReference type="EMBL" id="MBP5855787.1"/>
    </source>
</evidence>
<dbReference type="RefSeq" id="WP_210680360.1">
    <property type="nucleotide sequence ID" value="NZ_JAGMWN010000001.1"/>
</dbReference>
<dbReference type="InterPro" id="IPR014569">
    <property type="entry name" value="Ubq_cyt-c_CBP3-rel"/>
</dbReference>
<feature type="domain" description="Ubiquinol-cytochrome c chaperone" evidence="3">
    <location>
        <begin position="37"/>
        <end position="176"/>
    </location>
</feature>
<comment type="similarity">
    <text evidence="2">Belongs to the UPF0174 family.</text>
</comment>
<comment type="similarity">
    <text evidence="1">Belongs to the CBP3 family.</text>
</comment>